<dbReference type="AlphaFoldDB" id="A0A1M5CC94"/>
<protein>
    <recommendedName>
        <fullName evidence="4">DUF748 domain-containing protein</fullName>
    </recommendedName>
</protein>
<dbReference type="Proteomes" id="UP000184048">
    <property type="component" value="Unassembled WGS sequence"/>
</dbReference>
<evidence type="ECO:0000313" key="2">
    <source>
        <dbReference type="EMBL" id="SHF52331.1"/>
    </source>
</evidence>
<keyword evidence="1" id="KW-1133">Transmembrane helix</keyword>
<dbReference type="EMBL" id="FQUU01000012">
    <property type="protein sequence ID" value="SHF52331.1"/>
    <property type="molecule type" value="Genomic_DNA"/>
</dbReference>
<accession>A0A1M5CC94</accession>
<evidence type="ECO:0000256" key="1">
    <source>
        <dbReference type="SAM" id="Phobius"/>
    </source>
</evidence>
<gene>
    <name evidence="2" type="ORF">SAMN02745131_02868</name>
</gene>
<organism evidence="2 3">
    <name type="scientific">Flavisolibacter ginsengisoli DSM 18119</name>
    <dbReference type="NCBI Taxonomy" id="1121884"/>
    <lineage>
        <taxon>Bacteria</taxon>
        <taxon>Pseudomonadati</taxon>
        <taxon>Bacteroidota</taxon>
        <taxon>Chitinophagia</taxon>
        <taxon>Chitinophagales</taxon>
        <taxon>Chitinophagaceae</taxon>
        <taxon>Flavisolibacter</taxon>
    </lineage>
</organism>
<feature type="transmembrane region" description="Helical" evidence="1">
    <location>
        <begin position="12"/>
        <end position="35"/>
    </location>
</feature>
<dbReference type="STRING" id="1121884.SAMN02745131_02868"/>
<dbReference type="RefSeq" id="WP_072836019.1">
    <property type="nucleotide sequence ID" value="NZ_FQUU01000012.1"/>
</dbReference>
<sequence>MQVIDKRTAKKFIGIAAAILLGLFILSLVAVNVFVEPSLRKKLHTLIIQGSDSLYTYSLGNLDANFFGGNIEVNNLQIQVDSNHYKRLEEKQDLPSLTIELRLGKGYIRGVSVFSLLIGKKISIQEIGSKDADIKLSRHLHQHSVNTTKPPLWKAIQPTIAQITIDRIRLDGLKMLYKNADTSESVKLQFDRIDAHADQLRVDSMASIDTDRIAFAQEIYLKVHDLKYRTPDSSYKMKAEWLTFSSKNKTIEIDSFKIQPTLKKKDFYEMYGVQASLYYMTVDKARFTGLNFNKFIHDNFIIADSVVLLQPELSVYLDKGQEQKFKSKIGSYPHQKLMNASSPIDIKTISATGASVAYTEKNGTTGEEGTLNLDHVDLLVKNATNMPENIGKDPICTAQAKGTILQGSPISVGFKFYLDSTNGRFDVQGAVDNVSAAQINKISIPMANTNLTSLKVHHIDFKLTADNFNAWSDVKMRYSDLAVELSKTDEKTGATVSRKFINNLLNKYVLWHDNPIPGQSERVATHVQFYRLTTQSFFGVIWKSLFAGMENIMLKSG</sequence>
<name>A0A1M5CC94_9BACT</name>
<evidence type="ECO:0008006" key="4">
    <source>
        <dbReference type="Google" id="ProtNLM"/>
    </source>
</evidence>
<proteinExistence type="predicted"/>
<keyword evidence="1" id="KW-0472">Membrane</keyword>
<evidence type="ECO:0000313" key="3">
    <source>
        <dbReference type="Proteomes" id="UP000184048"/>
    </source>
</evidence>
<keyword evidence="1" id="KW-0812">Transmembrane</keyword>
<dbReference type="OrthoDB" id="814802at2"/>
<keyword evidence="3" id="KW-1185">Reference proteome</keyword>
<reference evidence="2 3" key="1">
    <citation type="submission" date="2016-11" db="EMBL/GenBank/DDBJ databases">
        <authorList>
            <person name="Jaros S."/>
            <person name="Januszkiewicz K."/>
            <person name="Wedrychowicz H."/>
        </authorList>
    </citation>
    <scope>NUCLEOTIDE SEQUENCE [LARGE SCALE GENOMIC DNA]</scope>
    <source>
        <strain evidence="2 3">DSM 18119</strain>
    </source>
</reference>